<reference evidence="10" key="1">
    <citation type="journal article" date="2020" name="mSystems">
        <title>Genome- and Community-Level Interaction Insights into Carbon Utilization and Element Cycling Functions of Hydrothermarchaeota in Hydrothermal Sediment.</title>
        <authorList>
            <person name="Zhou Z."/>
            <person name="Liu Y."/>
            <person name="Xu W."/>
            <person name="Pan J."/>
            <person name="Luo Z.H."/>
            <person name="Li M."/>
        </authorList>
    </citation>
    <scope>NUCLEOTIDE SEQUENCE [LARGE SCALE GENOMIC DNA]</scope>
    <source>
        <strain evidence="10">HyVt-483</strain>
    </source>
</reference>
<name>A0A7C3H012_9BACT</name>
<dbReference type="InterPro" id="IPR050526">
    <property type="entry name" value="Rubredoxin_ET"/>
</dbReference>
<dbReference type="FunFam" id="2.20.28.10:FF:000001">
    <property type="entry name" value="Rubredoxin"/>
    <property type="match status" value="1"/>
</dbReference>
<feature type="binding site" evidence="8">
    <location>
        <position position="42"/>
    </location>
    <ligand>
        <name>Fe cation</name>
        <dbReference type="ChEBI" id="CHEBI:24875"/>
    </ligand>
</feature>
<dbReference type="CDD" id="cd00730">
    <property type="entry name" value="rubredoxin"/>
    <property type="match status" value="1"/>
</dbReference>
<gene>
    <name evidence="10" type="ORF">ENJ40_01220</name>
</gene>
<keyword evidence="3 7" id="KW-0813">Transport</keyword>
<evidence type="ECO:0000259" key="9">
    <source>
        <dbReference type="PROSITE" id="PS50903"/>
    </source>
</evidence>
<evidence type="ECO:0000256" key="5">
    <source>
        <dbReference type="ARBA" id="ARBA00022982"/>
    </source>
</evidence>
<proteinExistence type="inferred from homology"/>
<dbReference type="GO" id="GO:0009055">
    <property type="term" value="F:electron transfer activity"/>
    <property type="evidence" value="ECO:0007669"/>
    <property type="project" value="InterPro"/>
</dbReference>
<feature type="binding site" evidence="8">
    <location>
        <position position="39"/>
    </location>
    <ligand>
        <name>Fe cation</name>
        <dbReference type="ChEBI" id="CHEBI:24875"/>
    </ligand>
</feature>
<dbReference type="AlphaFoldDB" id="A0A7C3H012"/>
<dbReference type="EMBL" id="DRMH01000013">
    <property type="protein sequence ID" value="HFC97066.1"/>
    <property type="molecule type" value="Genomic_DNA"/>
</dbReference>
<accession>A0A7C3H012</accession>
<dbReference type="SUPFAM" id="SSF57802">
    <property type="entry name" value="Rubredoxin-like"/>
    <property type="match status" value="1"/>
</dbReference>
<keyword evidence="6 7" id="KW-0408">Iron</keyword>
<protein>
    <recommendedName>
        <fullName evidence="7">Rubredoxin</fullName>
    </recommendedName>
</protein>
<dbReference type="InterPro" id="IPR024935">
    <property type="entry name" value="Rubredoxin_dom"/>
</dbReference>
<dbReference type="Pfam" id="PF00301">
    <property type="entry name" value="Rubredoxin"/>
    <property type="match status" value="1"/>
</dbReference>
<feature type="domain" description="Rubredoxin-like" evidence="9">
    <location>
        <begin position="1"/>
        <end position="52"/>
    </location>
</feature>
<evidence type="ECO:0000256" key="6">
    <source>
        <dbReference type="ARBA" id="ARBA00023004"/>
    </source>
</evidence>
<dbReference type="PROSITE" id="PS50903">
    <property type="entry name" value="RUBREDOXIN_LIKE"/>
    <property type="match status" value="1"/>
</dbReference>
<comment type="function">
    <text evidence="1">Rubredoxin is a small nonheme, iron protein lacking acid-labile sulfide. Its single Fe, chelated to 4 Cys, functions as an electron acceptor and may also stabilize the conformation of the molecule.</text>
</comment>
<dbReference type="PROSITE" id="PS00202">
    <property type="entry name" value="RUBREDOXIN"/>
    <property type="match status" value="1"/>
</dbReference>
<evidence type="ECO:0000313" key="10">
    <source>
        <dbReference type="EMBL" id="HFC97066.1"/>
    </source>
</evidence>
<dbReference type="InterPro" id="IPR018527">
    <property type="entry name" value="Rubredoxin_Fe_BS"/>
</dbReference>
<dbReference type="InterPro" id="IPR024922">
    <property type="entry name" value="Rubredoxin"/>
</dbReference>
<evidence type="ECO:0000256" key="7">
    <source>
        <dbReference type="PIRNR" id="PIRNR000071"/>
    </source>
</evidence>
<keyword evidence="5 7" id="KW-0249">Electron transport</keyword>
<evidence type="ECO:0000256" key="8">
    <source>
        <dbReference type="PIRSR" id="PIRSR000071-1"/>
    </source>
</evidence>
<dbReference type="PANTHER" id="PTHR47627">
    <property type="entry name" value="RUBREDOXIN"/>
    <property type="match status" value="1"/>
</dbReference>
<dbReference type="Proteomes" id="UP000886043">
    <property type="component" value="Unassembled WGS sequence"/>
</dbReference>
<evidence type="ECO:0000256" key="3">
    <source>
        <dbReference type="ARBA" id="ARBA00022448"/>
    </source>
</evidence>
<dbReference type="PANTHER" id="PTHR47627:SF1">
    <property type="entry name" value="RUBREDOXIN-1-RELATED"/>
    <property type="match status" value="1"/>
</dbReference>
<dbReference type="PRINTS" id="PR00163">
    <property type="entry name" value="RUBREDOXIN"/>
</dbReference>
<dbReference type="PIRSF" id="PIRSF000071">
    <property type="entry name" value="Rubredoxin"/>
    <property type="match status" value="1"/>
</dbReference>
<comment type="similarity">
    <text evidence="2 7">Belongs to the rubredoxin family.</text>
</comment>
<organism evidence="10">
    <name type="scientific">Thermosulfurimonas dismutans</name>
    <dbReference type="NCBI Taxonomy" id="999894"/>
    <lineage>
        <taxon>Bacteria</taxon>
        <taxon>Pseudomonadati</taxon>
        <taxon>Thermodesulfobacteriota</taxon>
        <taxon>Thermodesulfobacteria</taxon>
        <taxon>Thermodesulfobacteriales</taxon>
        <taxon>Thermodesulfobacteriaceae</taxon>
        <taxon>Thermosulfurimonas</taxon>
    </lineage>
</organism>
<feature type="binding site" evidence="8">
    <location>
        <position position="6"/>
    </location>
    <ligand>
        <name>Fe cation</name>
        <dbReference type="ChEBI" id="CHEBI:24875"/>
    </ligand>
</feature>
<feature type="binding site" evidence="8">
    <location>
        <position position="9"/>
    </location>
    <ligand>
        <name>Fe cation</name>
        <dbReference type="ChEBI" id="CHEBI:24875"/>
    </ligand>
</feature>
<evidence type="ECO:0000256" key="1">
    <source>
        <dbReference type="ARBA" id="ARBA00002360"/>
    </source>
</evidence>
<sequence>MKKYQCNVCGYIYDPAQGDPDRNISPGTAFEDLPEDWTCPVCGAAKSEFSPYED</sequence>
<evidence type="ECO:0000256" key="4">
    <source>
        <dbReference type="ARBA" id="ARBA00022723"/>
    </source>
</evidence>
<dbReference type="NCBIfam" id="NF045768">
    <property type="entry name" value="RubredRD"/>
    <property type="match status" value="1"/>
</dbReference>
<dbReference type="GO" id="GO:0043448">
    <property type="term" value="P:alkane catabolic process"/>
    <property type="evidence" value="ECO:0007669"/>
    <property type="project" value="TreeGrafter"/>
</dbReference>
<dbReference type="GO" id="GO:0005506">
    <property type="term" value="F:iron ion binding"/>
    <property type="evidence" value="ECO:0007669"/>
    <property type="project" value="InterPro"/>
</dbReference>
<evidence type="ECO:0000256" key="2">
    <source>
        <dbReference type="ARBA" id="ARBA00005337"/>
    </source>
</evidence>
<dbReference type="Gene3D" id="2.20.28.10">
    <property type="match status" value="1"/>
</dbReference>
<keyword evidence="4 7" id="KW-0479">Metal-binding</keyword>
<comment type="caution">
    <text evidence="10">The sequence shown here is derived from an EMBL/GenBank/DDBJ whole genome shotgun (WGS) entry which is preliminary data.</text>
</comment>
<comment type="cofactor">
    <cofactor evidence="7 8">
        <name>Fe(3+)</name>
        <dbReference type="ChEBI" id="CHEBI:29034"/>
    </cofactor>
    <text evidence="7 8">Binds 1 Fe(3+) ion per subunit.</text>
</comment>
<dbReference type="InterPro" id="IPR024934">
    <property type="entry name" value="Rubredoxin-like_dom"/>
</dbReference>